<dbReference type="InterPro" id="IPR017896">
    <property type="entry name" value="4Fe4S_Fe-S-bd"/>
</dbReference>
<dbReference type="PROSITE" id="PS51379">
    <property type="entry name" value="4FE4S_FER_2"/>
    <property type="match status" value="1"/>
</dbReference>
<evidence type="ECO:0000256" key="6">
    <source>
        <dbReference type="ARBA" id="ARBA00023014"/>
    </source>
</evidence>
<evidence type="ECO:0000256" key="4">
    <source>
        <dbReference type="ARBA" id="ARBA00022982"/>
    </source>
</evidence>
<keyword evidence="6" id="KW-0411">Iron-sulfur</keyword>
<dbReference type="InterPro" id="IPR051269">
    <property type="entry name" value="Fe-S_cluster_ET"/>
</dbReference>
<dbReference type="PANTHER" id="PTHR36923:SF3">
    <property type="entry name" value="FERREDOXIN"/>
    <property type="match status" value="1"/>
</dbReference>
<evidence type="ECO:0000256" key="7">
    <source>
        <dbReference type="ARBA" id="ARBA00023291"/>
    </source>
</evidence>
<keyword evidence="7" id="KW-0003">3Fe-4S</keyword>
<accession>A0AAC9MXU7</accession>
<keyword evidence="4" id="KW-0249">Electron transport</keyword>
<dbReference type="Proteomes" id="UP000095210">
    <property type="component" value="Chromosome"/>
</dbReference>
<proteinExistence type="predicted"/>
<evidence type="ECO:0000256" key="1">
    <source>
        <dbReference type="ARBA" id="ARBA00001927"/>
    </source>
</evidence>
<keyword evidence="10" id="KW-1185">Reference proteome</keyword>
<evidence type="ECO:0000256" key="5">
    <source>
        <dbReference type="ARBA" id="ARBA00023004"/>
    </source>
</evidence>
<keyword evidence="3" id="KW-0479">Metal-binding</keyword>
<protein>
    <submittedName>
        <fullName evidence="9">Divergent 4Fe-4S mono-cluster</fullName>
    </submittedName>
</protein>
<reference evidence="10" key="1">
    <citation type="submission" date="2016-03" db="EMBL/GenBank/DDBJ databases">
        <title>Complete genome sequence of the type strain Actinoalloteichus hymeniacidonis DSM 45092.</title>
        <authorList>
            <person name="Schaffert L."/>
            <person name="Albersmeier A."/>
            <person name="Winkler A."/>
            <person name="Kalinowski J."/>
            <person name="Zotchev S."/>
            <person name="Ruckert C."/>
        </authorList>
    </citation>
    <scope>NUCLEOTIDE SEQUENCE [LARGE SCALE GENOMIC DNA]</scope>
    <source>
        <strain evidence="10">HPA177(T) (DSM 45092(T))</strain>
    </source>
</reference>
<evidence type="ECO:0000256" key="3">
    <source>
        <dbReference type="ARBA" id="ARBA00022723"/>
    </source>
</evidence>
<dbReference type="Gene3D" id="3.30.70.20">
    <property type="match status" value="1"/>
</dbReference>
<evidence type="ECO:0000313" key="10">
    <source>
        <dbReference type="Proteomes" id="UP000095210"/>
    </source>
</evidence>
<feature type="domain" description="4Fe-4S ferredoxin-type" evidence="8">
    <location>
        <begin position="1"/>
        <end position="29"/>
    </location>
</feature>
<dbReference type="GO" id="GO:0046872">
    <property type="term" value="F:metal ion binding"/>
    <property type="evidence" value="ECO:0007669"/>
    <property type="project" value="UniProtKB-KW"/>
</dbReference>
<gene>
    <name evidence="9" type="ORF">TL08_14450</name>
</gene>
<dbReference type="PANTHER" id="PTHR36923">
    <property type="entry name" value="FERREDOXIN"/>
    <property type="match status" value="1"/>
</dbReference>
<evidence type="ECO:0000259" key="8">
    <source>
        <dbReference type="PROSITE" id="PS51379"/>
    </source>
</evidence>
<organism evidence="9 10">
    <name type="scientific">Actinoalloteichus hymeniacidonis</name>
    <dbReference type="NCBI Taxonomy" id="340345"/>
    <lineage>
        <taxon>Bacteria</taxon>
        <taxon>Bacillati</taxon>
        <taxon>Actinomycetota</taxon>
        <taxon>Actinomycetes</taxon>
        <taxon>Pseudonocardiales</taxon>
        <taxon>Pseudonocardiaceae</taxon>
        <taxon>Actinoalloteichus</taxon>
    </lineage>
</organism>
<dbReference type="KEGG" id="ahm:TL08_14450"/>
<dbReference type="AlphaFoldDB" id="A0AAC9MXU7"/>
<dbReference type="EMBL" id="CP014859">
    <property type="protein sequence ID" value="AOS63703.1"/>
    <property type="molecule type" value="Genomic_DNA"/>
</dbReference>
<dbReference type="GO" id="GO:0051538">
    <property type="term" value="F:3 iron, 4 sulfur cluster binding"/>
    <property type="evidence" value="ECO:0007669"/>
    <property type="project" value="UniProtKB-KW"/>
</dbReference>
<keyword evidence="2" id="KW-0813">Transport</keyword>
<evidence type="ECO:0000256" key="2">
    <source>
        <dbReference type="ARBA" id="ARBA00022448"/>
    </source>
</evidence>
<keyword evidence="5" id="KW-0408">Iron</keyword>
<comment type="cofactor">
    <cofactor evidence="1">
        <name>[3Fe-4S] cluster</name>
        <dbReference type="ChEBI" id="CHEBI:21137"/>
    </cofactor>
</comment>
<dbReference type="SUPFAM" id="SSF54862">
    <property type="entry name" value="4Fe-4S ferredoxins"/>
    <property type="match status" value="1"/>
</dbReference>
<evidence type="ECO:0000313" key="9">
    <source>
        <dbReference type="EMBL" id="AOS63703.1"/>
    </source>
</evidence>
<name>A0AAC9MXU7_9PSEU</name>
<sequence>MRVLAHPDRCVGAGQCVLTAPVVFDQGPDDGLVALRTTAPPATELDAVR</sequence>